<organism evidence="1 2">
    <name type="scientific">Methanolacinia petrolearia (strain DSM 11571 / OCM 486 / SEBR 4847)</name>
    <name type="common">Methanoplanus petrolearius</name>
    <dbReference type="NCBI Taxonomy" id="679926"/>
    <lineage>
        <taxon>Archaea</taxon>
        <taxon>Methanobacteriati</taxon>
        <taxon>Methanobacteriota</taxon>
        <taxon>Stenosarchaea group</taxon>
        <taxon>Methanomicrobia</taxon>
        <taxon>Methanomicrobiales</taxon>
        <taxon>Methanomicrobiaceae</taxon>
        <taxon>Methanolacinia</taxon>
    </lineage>
</organism>
<dbReference type="OrthoDB" id="56523at2157"/>
<gene>
    <name evidence="1" type="ordered locus">Mpet_0145</name>
</gene>
<evidence type="ECO:0000313" key="2">
    <source>
        <dbReference type="Proteomes" id="UP000006565"/>
    </source>
</evidence>
<evidence type="ECO:0000313" key="1">
    <source>
        <dbReference type="EMBL" id="ADN34923.1"/>
    </source>
</evidence>
<keyword evidence="1" id="KW-0378">Hydrolase</keyword>
<keyword evidence="1" id="KW-0347">Helicase</keyword>
<proteinExistence type="predicted"/>
<dbReference type="Proteomes" id="UP000006565">
    <property type="component" value="Chromosome"/>
</dbReference>
<dbReference type="KEGG" id="mpi:Mpet_0145"/>
<keyword evidence="2" id="KW-1185">Reference proteome</keyword>
<dbReference type="AlphaFoldDB" id="E1RE32"/>
<dbReference type="EMBL" id="CP002117">
    <property type="protein sequence ID" value="ADN34923.1"/>
    <property type="molecule type" value="Genomic_DNA"/>
</dbReference>
<dbReference type="RefSeq" id="WP_013328102.1">
    <property type="nucleotide sequence ID" value="NC_014507.1"/>
</dbReference>
<keyword evidence="1" id="KW-0547">Nucleotide-binding</keyword>
<reference evidence="1 2" key="1">
    <citation type="journal article" date="2010" name="Stand. Genomic Sci.">
        <title>Complete genome sequence of Methanoplanus petrolearius type strain (SEBR 4847).</title>
        <authorList>
            <person name="Brambilla E."/>
            <person name="Djao O.D."/>
            <person name="Daligault H."/>
            <person name="Lapidus A."/>
            <person name="Lucas S."/>
            <person name="Hammon N."/>
            <person name="Nolan M."/>
            <person name="Tice H."/>
            <person name="Cheng J.F."/>
            <person name="Han C."/>
            <person name="Tapia R."/>
            <person name="Goodwin L."/>
            <person name="Pitluck S."/>
            <person name="Liolios K."/>
            <person name="Ivanova N."/>
            <person name="Mavromatis K."/>
            <person name="Mikhailova N."/>
            <person name="Pati A."/>
            <person name="Chen A."/>
            <person name="Palaniappan K."/>
            <person name="Land M."/>
            <person name="Hauser L."/>
            <person name="Chang Y.J."/>
            <person name="Jeffries C.D."/>
            <person name="Rohde M."/>
            <person name="Spring S."/>
            <person name="Sikorski J."/>
            <person name="Goker M."/>
            <person name="Woyke T."/>
            <person name="Bristow J."/>
            <person name="Eisen J.A."/>
            <person name="Markowitz V."/>
            <person name="Hugenholtz P."/>
            <person name="Kyrpides N.C."/>
            <person name="Klenk H.P."/>
        </authorList>
    </citation>
    <scope>NUCLEOTIDE SEQUENCE [LARGE SCALE GENOMIC DNA]</scope>
    <source>
        <strain evidence="2">DSM 11571 / OCM 486 / SEBR 4847</strain>
    </source>
</reference>
<dbReference type="GO" id="GO:0004386">
    <property type="term" value="F:helicase activity"/>
    <property type="evidence" value="ECO:0007669"/>
    <property type="project" value="UniProtKB-KW"/>
</dbReference>
<protein>
    <submittedName>
        <fullName evidence="1">Nucleic acid binding OB-fold tRNA/helicase-type</fullName>
    </submittedName>
</protein>
<accession>E1RE32</accession>
<keyword evidence="1" id="KW-0067">ATP-binding</keyword>
<dbReference type="HOGENOM" id="CLU_080075_1_0_2"/>
<dbReference type="eggNOG" id="arCOG02257">
    <property type="taxonomic scope" value="Archaea"/>
</dbReference>
<sequence length="194" mass="21978">MSKGGFSRPAGSFVREPAIRVFSTELRESRLQFRDGEDEKSPSFILLPTGERCNRIFICGEVTQKEKRGDQNTFYTARLRDPAGLFFLNAGSYQQEAMQQMAKINQGDFAAVVGKPGIRETPDGSIFVTVRVETITRIDKDTYLTWIDDAAEQTLDRLEKFGSTDDSMKASEFYNTSTEHYRRIVYESLVAADI</sequence>
<dbReference type="GeneID" id="9742585"/>
<dbReference type="STRING" id="679926.Mpet_0145"/>
<name>E1RE32_METP4</name>